<organism evidence="3">
    <name type="scientific">uncultured Thermomicrobiales bacterium</name>
    <dbReference type="NCBI Taxonomy" id="1645740"/>
    <lineage>
        <taxon>Bacteria</taxon>
        <taxon>Pseudomonadati</taxon>
        <taxon>Thermomicrobiota</taxon>
        <taxon>Thermomicrobia</taxon>
        <taxon>Thermomicrobiales</taxon>
        <taxon>environmental samples</taxon>
    </lineage>
</organism>
<feature type="transmembrane region" description="Helical" evidence="1">
    <location>
        <begin position="20"/>
        <end position="42"/>
    </location>
</feature>
<feature type="domain" description="DUF1468" evidence="2">
    <location>
        <begin position="22"/>
        <end position="166"/>
    </location>
</feature>
<sequence>MSQTTSDRPDSDRRPALGEALLALGAVAFGAAVVWQTTQIRVTPAYATVGPRTIPYVLGAGLVLVGLWLLVEALRGGGTAGPGADSEDVDPTLPTDWRTVGLLVVALLVYLVLIEPAGFILASTALFAGAAFAMGSRRPVRDIPLGLVLATALYIGFTHGLGLDLPAGILAGVLP</sequence>
<gene>
    <name evidence="3" type="ORF">AVDCRST_MAG59-1441</name>
</gene>
<feature type="transmembrane region" description="Helical" evidence="1">
    <location>
        <begin position="145"/>
        <end position="174"/>
    </location>
</feature>
<evidence type="ECO:0000313" key="3">
    <source>
        <dbReference type="EMBL" id="CAA9547351.1"/>
    </source>
</evidence>
<feature type="transmembrane region" description="Helical" evidence="1">
    <location>
        <begin position="100"/>
        <end position="133"/>
    </location>
</feature>
<accession>A0A6J4UGF2</accession>
<keyword evidence="1" id="KW-0812">Transmembrane</keyword>
<keyword evidence="1" id="KW-1133">Transmembrane helix</keyword>
<keyword evidence="1" id="KW-0472">Membrane</keyword>
<evidence type="ECO:0000259" key="2">
    <source>
        <dbReference type="Pfam" id="PF07331"/>
    </source>
</evidence>
<name>A0A6J4UGF2_9BACT</name>
<feature type="transmembrane region" description="Helical" evidence="1">
    <location>
        <begin position="54"/>
        <end position="71"/>
    </location>
</feature>
<evidence type="ECO:0000256" key="1">
    <source>
        <dbReference type="SAM" id="Phobius"/>
    </source>
</evidence>
<dbReference type="InterPro" id="IPR009936">
    <property type="entry name" value="DUF1468"/>
</dbReference>
<dbReference type="Pfam" id="PF07331">
    <property type="entry name" value="TctB"/>
    <property type="match status" value="1"/>
</dbReference>
<proteinExistence type="predicted"/>
<dbReference type="EMBL" id="CADCWF010000089">
    <property type="protein sequence ID" value="CAA9547351.1"/>
    <property type="molecule type" value="Genomic_DNA"/>
</dbReference>
<reference evidence="3" key="1">
    <citation type="submission" date="2020-02" db="EMBL/GenBank/DDBJ databases">
        <authorList>
            <person name="Meier V. D."/>
        </authorList>
    </citation>
    <scope>NUCLEOTIDE SEQUENCE</scope>
    <source>
        <strain evidence="3">AVDCRST_MAG59</strain>
    </source>
</reference>
<dbReference type="AlphaFoldDB" id="A0A6J4UGF2"/>
<protein>
    <recommendedName>
        <fullName evidence="2">DUF1468 domain-containing protein</fullName>
    </recommendedName>
</protein>